<dbReference type="AlphaFoldDB" id="A0A0B6Y6H4"/>
<comment type="catalytic activity">
    <reaction evidence="1">
        <text>(4aS,6R)-4a-hydroxy-L-erythro-5,6,7,8-tetrahydrobiopterin = (6R)-L-erythro-6,7-dihydrobiopterin + H2O</text>
        <dbReference type="Rhea" id="RHEA:11920"/>
        <dbReference type="ChEBI" id="CHEBI:15377"/>
        <dbReference type="ChEBI" id="CHEBI:15642"/>
        <dbReference type="ChEBI" id="CHEBI:43120"/>
        <dbReference type="EC" id="4.2.1.96"/>
    </reaction>
</comment>
<comment type="similarity">
    <text evidence="2">Belongs to the pterin-4-alpha-carbinolamine dehydratase family.</text>
</comment>
<dbReference type="InterPro" id="IPR001533">
    <property type="entry name" value="Pterin_deHydtase"/>
</dbReference>
<dbReference type="Pfam" id="PF01329">
    <property type="entry name" value="Pterin_4a"/>
    <property type="match status" value="1"/>
</dbReference>
<feature type="non-terminal residue" evidence="6">
    <location>
        <position position="1"/>
    </location>
</feature>
<dbReference type="GO" id="GO:0008124">
    <property type="term" value="F:4-alpha-hydroxytetrahydrobiopterin dehydratase activity"/>
    <property type="evidence" value="ECO:0007669"/>
    <property type="project" value="UniProtKB-EC"/>
</dbReference>
<dbReference type="FunFam" id="3.30.1360.20:FF:000001">
    <property type="entry name" value="Pterin-4-alpha-carbinolamine dehydratase 2"/>
    <property type="match status" value="1"/>
</dbReference>
<dbReference type="HAMAP" id="MF_00434">
    <property type="entry name" value="Pterin_4_alpha"/>
    <property type="match status" value="1"/>
</dbReference>
<name>A0A0B6Y6H4_9EUPU</name>
<accession>A0A0B6Y6H4</accession>
<dbReference type="NCBIfam" id="NF002018">
    <property type="entry name" value="PRK00823.1-3"/>
    <property type="match status" value="1"/>
</dbReference>
<evidence type="ECO:0000256" key="5">
    <source>
        <dbReference type="ARBA" id="ARBA00030497"/>
    </source>
</evidence>
<sequence length="131" mass="14892">KTCKKRVACSTQFCRVIQINYYSFTITKMATIPKKTQLSDEERSIAIPPLKEAGWTLVEGRDAIYKKFVFKDFIQAFGFMTTVAIKAEKMDHHPEWSNVYNTVQITLSTHDVGGLSYNDVTLASFIEEAAK</sequence>
<dbReference type="PANTHER" id="PTHR12599">
    <property type="entry name" value="PTERIN-4-ALPHA-CARBINOLAMINE DEHYDRATASE"/>
    <property type="match status" value="1"/>
</dbReference>
<reference evidence="6" key="1">
    <citation type="submission" date="2014-12" db="EMBL/GenBank/DDBJ databases">
        <title>Insight into the proteome of Arion vulgaris.</title>
        <authorList>
            <person name="Aradska J."/>
            <person name="Bulat T."/>
            <person name="Smidak R."/>
            <person name="Sarate P."/>
            <person name="Gangsoo J."/>
            <person name="Sialana F."/>
            <person name="Bilban M."/>
            <person name="Lubec G."/>
        </authorList>
    </citation>
    <scope>NUCLEOTIDE SEQUENCE</scope>
    <source>
        <tissue evidence="6">Skin</tissue>
    </source>
</reference>
<organism evidence="6">
    <name type="scientific">Arion vulgaris</name>
    <dbReference type="NCBI Taxonomy" id="1028688"/>
    <lineage>
        <taxon>Eukaryota</taxon>
        <taxon>Metazoa</taxon>
        <taxon>Spiralia</taxon>
        <taxon>Lophotrochozoa</taxon>
        <taxon>Mollusca</taxon>
        <taxon>Gastropoda</taxon>
        <taxon>Heterobranchia</taxon>
        <taxon>Euthyneura</taxon>
        <taxon>Panpulmonata</taxon>
        <taxon>Eupulmonata</taxon>
        <taxon>Stylommatophora</taxon>
        <taxon>Helicina</taxon>
        <taxon>Arionoidea</taxon>
        <taxon>Arionidae</taxon>
        <taxon>Arion</taxon>
    </lineage>
</organism>
<dbReference type="EMBL" id="HACG01004230">
    <property type="protein sequence ID" value="CEK51095.1"/>
    <property type="molecule type" value="Transcribed_RNA"/>
</dbReference>
<dbReference type="Gene3D" id="3.30.1360.20">
    <property type="entry name" value="Transcriptional coactivator/pterin dehydratase"/>
    <property type="match status" value="1"/>
</dbReference>
<dbReference type="GO" id="GO:0006729">
    <property type="term" value="P:tetrahydrobiopterin biosynthetic process"/>
    <property type="evidence" value="ECO:0007669"/>
    <property type="project" value="InterPro"/>
</dbReference>
<dbReference type="PANTHER" id="PTHR12599:SF0">
    <property type="entry name" value="PTERIN-4-ALPHA-CARBINOLAMINE DEHYDRATASE"/>
    <property type="match status" value="1"/>
</dbReference>
<dbReference type="InterPro" id="IPR036428">
    <property type="entry name" value="PCD_sf"/>
</dbReference>
<dbReference type="CDD" id="cd00914">
    <property type="entry name" value="PCD_DCoH_subfamily_b"/>
    <property type="match status" value="1"/>
</dbReference>
<protein>
    <recommendedName>
        <fullName evidence="3">4a-hydroxytetrahydrobiopterin dehydratase</fullName>
        <ecNumber evidence="3">4.2.1.96</ecNumber>
    </recommendedName>
    <alternativeName>
        <fullName evidence="5">4-alpha-hydroxy-tetrahydropterin dehydratase</fullName>
    </alternativeName>
</protein>
<keyword evidence="4" id="KW-0456">Lyase</keyword>
<dbReference type="SUPFAM" id="SSF55248">
    <property type="entry name" value="PCD-like"/>
    <property type="match status" value="1"/>
</dbReference>
<evidence type="ECO:0000256" key="4">
    <source>
        <dbReference type="ARBA" id="ARBA00023239"/>
    </source>
</evidence>
<proteinExistence type="inferred from homology"/>
<dbReference type="EC" id="4.2.1.96" evidence="3"/>
<gene>
    <name evidence="6" type="primary">ORF12468</name>
</gene>
<evidence type="ECO:0000256" key="1">
    <source>
        <dbReference type="ARBA" id="ARBA00001554"/>
    </source>
</evidence>
<evidence type="ECO:0000256" key="2">
    <source>
        <dbReference type="ARBA" id="ARBA00006472"/>
    </source>
</evidence>
<evidence type="ECO:0000256" key="3">
    <source>
        <dbReference type="ARBA" id="ARBA00013252"/>
    </source>
</evidence>
<evidence type="ECO:0000313" key="6">
    <source>
        <dbReference type="EMBL" id="CEK51095.1"/>
    </source>
</evidence>